<accession>A0A2A6FPW9</accession>
<feature type="transmembrane region" description="Helical" evidence="11">
    <location>
        <begin position="146"/>
        <end position="167"/>
    </location>
</feature>
<dbReference type="PANTHER" id="PTHR30341">
    <property type="entry name" value="SODIUM ION/PROTON ANTIPORTER NHAA-RELATED"/>
    <property type="match status" value="1"/>
</dbReference>
<feature type="transmembrane region" description="Helical" evidence="11">
    <location>
        <begin position="120"/>
        <end position="139"/>
    </location>
</feature>
<feature type="transmembrane region" description="Helical" evidence="11">
    <location>
        <begin position="325"/>
        <end position="348"/>
    </location>
</feature>
<feature type="transmembrane region" description="Helical" evidence="11">
    <location>
        <begin position="173"/>
        <end position="193"/>
    </location>
</feature>
<dbReference type="HAMAP" id="MF_01844">
    <property type="entry name" value="NhaA"/>
    <property type="match status" value="1"/>
</dbReference>
<evidence type="ECO:0000256" key="7">
    <source>
        <dbReference type="ARBA" id="ARBA00023053"/>
    </source>
</evidence>
<evidence type="ECO:0000313" key="13">
    <source>
        <dbReference type="Proteomes" id="UP000219994"/>
    </source>
</evidence>
<feature type="transmembrane region" description="Helical" evidence="11">
    <location>
        <begin position="205"/>
        <end position="223"/>
    </location>
</feature>
<organism evidence="12 13">
    <name type="scientific">Candidatus Lumbricidiphila eiseniae</name>
    <dbReference type="NCBI Taxonomy" id="1969409"/>
    <lineage>
        <taxon>Bacteria</taxon>
        <taxon>Bacillati</taxon>
        <taxon>Actinomycetota</taxon>
        <taxon>Actinomycetes</taxon>
        <taxon>Micrococcales</taxon>
        <taxon>Microbacteriaceae</taxon>
        <taxon>Candidatus Lumbricidiphila</taxon>
    </lineage>
</organism>
<keyword evidence="3 11" id="KW-0050">Antiport</keyword>
<dbReference type="Gene3D" id="1.20.1530.10">
    <property type="entry name" value="Na+/H+ antiporter like domain"/>
    <property type="match status" value="1"/>
</dbReference>
<keyword evidence="9 11" id="KW-0472">Membrane</keyword>
<evidence type="ECO:0000256" key="10">
    <source>
        <dbReference type="ARBA" id="ARBA00023201"/>
    </source>
</evidence>
<evidence type="ECO:0000256" key="1">
    <source>
        <dbReference type="ARBA" id="ARBA00004429"/>
    </source>
</evidence>
<dbReference type="GO" id="GO:0015385">
    <property type="term" value="F:sodium:proton antiporter activity"/>
    <property type="evidence" value="ECO:0007669"/>
    <property type="project" value="TreeGrafter"/>
</dbReference>
<gene>
    <name evidence="11" type="primary">nhaA</name>
    <name evidence="12" type="ORF">B5766_09200</name>
</gene>
<dbReference type="Proteomes" id="UP000219994">
    <property type="component" value="Unassembled WGS sequence"/>
</dbReference>
<proteinExistence type="inferred from homology"/>
<sequence>MNLLRSERLSAALLLIAATLGLLVANIPAGAAVVALGHTKLTVPWLTLTLSLDHWISDGLLAIFFFAVAVELKRELVIGELRSVSRAAVPTIAAFGGVIVPAGIFVLFNAGRPTVSGWPIPTATDIAFALGALAIFGRWIPTRVRVFLLALAVIDDLIAITIIAVFFAGALNMLWLAIAAVALCAVAVVSRHLEPRSRYILTRHPQWPLKVVLMVLALLTWYAVYQSGVHATIAGVGLGLVMARNPGSRLRHRIEPASNLIILPLFAFSEALVAIPQVSPAQLNPAFWGIVIGLPAGKLIGVVIAGAIGLAIFRQRVSRPLLGSDLLVIGALSGIGFTVSLLMNGLAFAQQPEVADEGTLAVLLGSGVAIALSAVVVTWRSLWYKKQATAEHPEPV</sequence>
<evidence type="ECO:0000256" key="4">
    <source>
        <dbReference type="ARBA" id="ARBA00022475"/>
    </source>
</evidence>
<comment type="caution">
    <text evidence="12">The sequence shown here is derived from an EMBL/GenBank/DDBJ whole genome shotgun (WGS) entry which is preliminary data.</text>
</comment>
<keyword evidence="8 11" id="KW-0406">Ion transport</keyword>
<name>A0A2A6FPW9_9MICO</name>
<dbReference type="GO" id="GO:0005886">
    <property type="term" value="C:plasma membrane"/>
    <property type="evidence" value="ECO:0007669"/>
    <property type="project" value="UniProtKB-SubCell"/>
</dbReference>
<dbReference type="PANTHER" id="PTHR30341:SF0">
    <property type="entry name" value="NA(+)_H(+) ANTIPORTER NHAA"/>
    <property type="match status" value="1"/>
</dbReference>
<dbReference type="EMBL" id="NAEP01000044">
    <property type="protein sequence ID" value="PDQ34924.1"/>
    <property type="molecule type" value="Genomic_DNA"/>
</dbReference>
<feature type="transmembrane region" description="Helical" evidence="11">
    <location>
        <begin position="55"/>
        <end position="72"/>
    </location>
</feature>
<dbReference type="GO" id="GO:0006885">
    <property type="term" value="P:regulation of pH"/>
    <property type="evidence" value="ECO:0007669"/>
    <property type="project" value="InterPro"/>
</dbReference>
<keyword evidence="7 11" id="KW-0915">Sodium</keyword>
<keyword evidence="6 11" id="KW-1133">Transmembrane helix</keyword>
<evidence type="ECO:0000256" key="11">
    <source>
        <dbReference type="HAMAP-Rule" id="MF_01844"/>
    </source>
</evidence>
<keyword evidence="10 11" id="KW-0739">Sodium transport</keyword>
<dbReference type="AlphaFoldDB" id="A0A2A6FPW9"/>
<comment type="catalytic activity">
    <reaction evidence="11">
        <text>Na(+)(in) + 2 H(+)(out) = Na(+)(out) + 2 H(+)(in)</text>
        <dbReference type="Rhea" id="RHEA:29251"/>
        <dbReference type="ChEBI" id="CHEBI:15378"/>
        <dbReference type="ChEBI" id="CHEBI:29101"/>
    </reaction>
</comment>
<comment type="similarity">
    <text evidence="11">Belongs to the NhaA Na(+)/H(+) (TC 2.A.33) antiporter family.</text>
</comment>
<feature type="transmembrane region" description="Helical" evidence="11">
    <location>
        <begin position="84"/>
        <end position="108"/>
    </location>
</feature>
<feature type="transmembrane region" description="Helical" evidence="11">
    <location>
        <begin position="287"/>
        <end position="313"/>
    </location>
</feature>
<dbReference type="InterPro" id="IPR004670">
    <property type="entry name" value="NhaA"/>
</dbReference>
<evidence type="ECO:0000256" key="3">
    <source>
        <dbReference type="ARBA" id="ARBA00022449"/>
    </source>
</evidence>
<dbReference type="Pfam" id="PF06965">
    <property type="entry name" value="Na_H_antiport_1"/>
    <property type="match status" value="1"/>
</dbReference>
<comment type="function">
    <text evidence="11">Na(+)/H(+) antiporter that extrudes sodium in exchange for external protons.</text>
</comment>
<reference evidence="13" key="1">
    <citation type="submission" date="2017-03" db="EMBL/GenBank/DDBJ databases">
        <authorList>
            <person name="Lund M.B."/>
        </authorList>
    </citation>
    <scope>NUCLEOTIDE SEQUENCE [LARGE SCALE GENOMIC DNA]</scope>
</reference>
<protein>
    <recommendedName>
        <fullName evidence="11">Na(+)/H(+) antiporter NhaA</fullName>
    </recommendedName>
    <alternativeName>
        <fullName evidence="11">Sodium/proton antiporter NhaA</fullName>
    </alternativeName>
</protein>
<evidence type="ECO:0000256" key="2">
    <source>
        <dbReference type="ARBA" id="ARBA00022448"/>
    </source>
</evidence>
<keyword evidence="2 11" id="KW-0813">Transport</keyword>
<keyword evidence="5 11" id="KW-0812">Transmembrane</keyword>
<comment type="subcellular location">
    <subcellularLocation>
        <location evidence="1">Cell inner membrane</location>
        <topology evidence="1">Multi-pass membrane protein</topology>
    </subcellularLocation>
    <subcellularLocation>
        <location evidence="11">Cell membrane</location>
        <topology evidence="11">Multi-pass membrane protein</topology>
    </subcellularLocation>
</comment>
<feature type="transmembrane region" description="Helical" evidence="11">
    <location>
        <begin position="360"/>
        <end position="379"/>
    </location>
</feature>
<keyword evidence="4 11" id="KW-1003">Cell membrane</keyword>
<evidence type="ECO:0000256" key="6">
    <source>
        <dbReference type="ARBA" id="ARBA00022989"/>
    </source>
</evidence>
<dbReference type="InterPro" id="IPR023171">
    <property type="entry name" value="Na/H_antiporter_dom_sf"/>
</dbReference>
<evidence type="ECO:0000256" key="8">
    <source>
        <dbReference type="ARBA" id="ARBA00023065"/>
    </source>
</evidence>
<evidence type="ECO:0000256" key="9">
    <source>
        <dbReference type="ARBA" id="ARBA00023136"/>
    </source>
</evidence>
<evidence type="ECO:0000313" key="12">
    <source>
        <dbReference type="EMBL" id="PDQ34924.1"/>
    </source>
</evidence>
<evidence type="ECO:0000256" key="5">
    <source>
        <dbReference type="ARBA" id="ARBA00022692"/>
    </source>
</evidence>